<feature type="chain" id="PRO_5042993748" evidence="2">
    <location>
        <begin position="20"/>
        <end position="65"/>
    </location>
</feature>
<name>A0AAN8X6X0_HALRR</name>
<feature type="non-terminal residue" evidence="3">
    <location>
        <position position="1"/>
    </location>
</feature>
<dbReference type="AlphaFoldDB" id="A0AAN8X6X0"/>
<organism evidence="3 4">
    <name type="scientific">Halocaridina rubra</name>
    <name type="common">Hawaiian red shrimp</name>
    <dbReference type="NCBI Taxonomy" id="373956"/>
    <lineage>
        <taxon>Eukaryota</taxon>
        <taxon>Metazoa</taxon>
        <taxon>Ecdysozoa</taxon>
        <taxon>Arthropoda</taxon>
        <taxon>Crustacea</taxon>
        <taxon>Multicrustacea</taxon>
        <taxon>Malacostraca</taxon>
        <taxon>Eumalacostraca</taxon>
        <taxon>Eucarida</taxon>
        <taxon>Decapoda</taxon>
        <taxon>Pleocyemata</taxon>
        <taxon>Caridea</taxon>
        <taxon>Atyoidea</taxon>
        <taxon>Atyidae</taxon>
        <taxon>Halocaridina</taxon>
    </lineage>
</organism>
<dbReference type="Proteomes" id="UP001381693">
    <property type="component" value="Unassembled WGS sequence"/>
</dbReference>
<evidence type="ECO:0000256" key="2">
    <source>
        <dbReference type="SAM" id="SignalP"/>
    </source>
</evidence>
<dbReference type="EMBL" id="JAXCGZ010009080">
    <property type="protein sequence ID" value="KAK7077366.1"/>
    <property type="molecule type" value="Genomic_DNA"/>
</dbReference>
<evidence type="ECO:0000313" key="3">
    <source>
        <dbReference type="EMBL" id="KAK7077366.1"/>
    </source>
</evidence>
<keyword evidence="2" id="KW-0732">Signal</keyword>
<feature type="compositionally biased region" description="Low complexity" evidence="1">
    <location>
        <begin position="54"/>
        <end position="65"/>
    </location>
</feature>
<evidence type="ECO:0000256" key="1">
    <source>
        <dbReference type="SAM" id="MobiDB-lite"/>
    </source>
</evidence>
<keyword evidence="4" id="KW-1185">Reference proteome</keyword>
<feature type="region of interest" description="Disordered" evidence="1">
    <location>
        <begin position="38"/>
        <end position="65"/>
    </location>
</feature>
<gene>
    <name evidence="3" type="ORF">SK128_019952</name>
</gene>
<feature type="signal peptide" evidence="2">
    <location>
        <begin position="1"/>
        <end position="19"/>
    </location>
</feature>
<proteinExistence type="predicted"/>
<comment type="caution">
    <text evidence="3">The sequence shown here is derived from an EMBL/GenBank/DDBJ whole genome shotgun (WGS) entry which is preliminary data.</text>
</comment>
<protein>
    <submittedName>
        <fullName evidence="3">Uncharacterized protein</fullName>
    </submittedName>
</protein>
<evidence type="ECO:0000313" key="4">
    <source>
        <dbReference type="Proteomes" id="UP001381693"/>
    </source>
</evidence>
<accession>A0AAN8X6X0</accession>
<reference evidence="3 4" key="1">
    <citation type="submission" date="2023-11" db="EMBL/GenBank/DDBJ databases">
        <title>Halocaridina rubra genome assembly.</title>
        <authorList>
            <person name="Smith C."/>
        </authorList>
    </citation>
    <scope>NUCLEOTIDE SEQUENCE [LARGE SCALE GENOMIC DNA]</scope>
    <source>
        <strain evidence="3">EP-1</strain>
        <tissue evidence="3">Whole</tissue>
    </source>
</reference>
<feature type="non-terminal residue" evidence="3">
    <location>
        <position position="65"/>
    </location>
</feature>
<sequence length="65" mass="7168">MKDTLPYCVIFILLTEGMALLANQMFCAFQEPSIQQATQGSSAQNGLEEYDPFSSQQTTTNNTTV</sequence>